<dbReference type="InterPro" id="IPR027417">
    <property type="entry name" value="P-loop_NTPase"/>
</dbReference>
<dbReference type="PANTHER" id="PTHR42781:SF4">
    <property type="entry name" value="SPERMIDINE_PUTRESCINE IMPORT ATP-BINDING PROTEIN POTA"/>
    <property type="match status" value="1"/>
</dbReference>
<keyword evidence="2" id="KW-0813">Transport</keyword>
<dbReference type="PROSITE" id="PS00211">
    <property type="entry name" value="ABC_TRANSPORTER_1"/>
    <property type="match status" value="1"/>
</dbReference>
<feature type="transmembrane region" description="Helical" evidence="9">
    <location>
        <begin position="656"/>
        <end position="677"/>
    </location>
</feature>
<evidence type="ECO:0000313" key="13">
    <source>
        <dbReference type="EMBL" id="CAI3972125.1"/>
    </source>
</evidence>
<comment type="caution">
    <text evidence="13">The sequence shown here is derived from an EMBL/GenBank/DDBJ whole genome shotgun (WGS) entry which is preliminary data.</text>
</comment>
<feature type="signal peptide" evidence="10">
    <location>
        <begin position="1"/>
        <end position="21"/>
    </location>
</feature>
<keyword evidence="4" id="KW-0547">Nucleotide-binding</keyword>
<feature type="chain" id="PRO_5043271836" evidence="10">
    <location>
        <begin position="22"/>
        <end position="1023"/>
    </location>
</feature>
<sequence>MFGTLALLVVLCVALYYLSSPSPGTATGEGSDELFLYCAAGARSAVEEIVKQYEEEQGVKVRVQYGGSNTLLSQLEVSKTGDLFLAADDNYTTLAQEKGLVDEVFPIAEQRPVIVVQAGNPKGIESIDDLLRDDVRVAIGNPDQTAVGKVVRKSLETSGQWEKLEDHVKVMKPTVNDVANDVEIGSVDAGIVWDTIAALHPKLDVIQTPELNAGMAHITLGVMTTAKNPTEALRFARYVTARDRGLEVFADQDYVVPQGDVWEETPELTFFAGSVNRNALDPIIERFEQREGVTINTVYNGCGILTAQMRSIQDTASGGFPDIYMACDVYYLDTVAELFQKGINVSNTPIVIVTQKDNPKDIKTLDDLTAPGVRVVLGQPDQCTIGVLSRNLLQDAGIYDKLMAENVVSQTTSSSLLIPAITTAAADAVLAYRTDTGSVLDQVEVIPIDSPLAKAVQPYSVARSSDFQQLGQRLFKAISESRQEFENAGFEWQLNSQLAPSADDNAVEVPSPATGVGSDVPFYTTLAAIGGVYLLLIVMMLSADVVYMLRTSEAVSSEFATEHPLLAGLLNNPIGRALADENIQHSIWLTLISCTITTILSLWVAVPIGYLLSRHHFWGRNLVDAVLDIPIVLPPLVVGLSLLILFQYMPVWLRDAVVYQVPAVILAQFMVAAAFAVRTMRATFDQIDARREQVALTLGCTRAQAFGTVVLPETKRGLLTAGTLAWARSLGEFGPLLIFAGATRGKTEVLSTTVFLELSIGDLEAAVAVSLIMVMAAVAVLVIARNWLMIRVENLSVRAGEFQLEDVSFTIPSGCYGLLMGRTGSGKTTLLECVAGLKRIELGRIILGDQDVSQLRPAERNIGYVPQDGALFPTMTVSEHLAFALVIRRVPQSHITARVEQLAEMLEIGHLLNRYPTNLSGGEKQRVSLGRALSFGPTTLCLDEPLSALDEDTRMQIIDLLKRVQRETGVTCLHVTHSHKEANLLADVRLELLDGRIEVEDNSSNLNDSGSVEPAADAQSRAS</sequence>
<evidence type="ECO:0000256" key="4">
    <source>
        <dbReference type="ARBA" id="ARBA00022741"/>
    </source>
</evidence>
<evidence type="ECO:0000256" key="6">
    <source>
        <dbReference type="ARBA" id="ARBA00022989"/>
    </source>
</evidence>
<dbReference type="SUPFAM" id="SSF161098">
    <property type="entry name" value="MetI-like"/>
    <property type="match status" value="1"/>
</dbReference>
<evidence type="ECO:0000256" key="8">
    <source>
        <dbReference type="SAM" id="MobiDB-lite"/>
    </source>
</evidence>
<evidence type="ECO:0000313" key="15">
    <source>
        <dbReference type="Proteomes" id="UP001152797"/>
    </source>
</evidence>
<dbReference type="Gene3D" id="1.10.3720.10">
    <property type="entry name" value="MetI-like"/>
    <property type="match status" value="1"/>
</dbReference>
<dbReference type="SMART" id="SM00382">
    <property type="entry name" value="AAA"/>
    <property type="match status" value="1"/>
</dbReference>
<evidence type="ECO:0000256" key="5">
    <source>
        <dbReference type="ARBA" id="ARBA00022840"/>
    </source>
</evidence>
<dbReference type="EMBL" id="CAMXCT020000001">
    <property type="protein sequence ID" value="CAL1125500.1"/>
    <property type="molecule type" value="Genomic_DNA"/>
</dbReference>
<evidence type="ECO:0000256" key="2">
    <source>
        <dbReference type="ARBA" id="ARBA00022448"/>
    </source>
</evidence>
<protein>
    <submittedName>
        <fullName evidence="14">Molybdate/tungstate import ATP-binding protein WtpC</fullName>
    </submittedName>
</protein>
<evidence type="ECO:0000259" key="12">
    <source>
        <dbReference type="PROSITE" id="PS50928"/>
    </source>
</evidence>
<dbReference type="Pfam" id="PF00528">
    <property type="entry name" value="BPD_transp_1"/>
    <property type="match status" value="1"/>
</dbReference>
<dbReference type="GO" id="GO:0016887">
    <property type="term" value="F:ATP hydrolysis activity"/>
    <property type="evidence" value="ECO:0007669"/>
    <property type="project" value="InterPro"/>
</dbReference>
<dbReference type="InterPro" id="IPR003439">
    <property type="entry name" value="ABC_transporter-like_ATP-bd"/>
</dbReference>
<organism evidence="13">
    <name type="scientific">Cladocopium goreaui</name>
    <dbReference type="NCBI Taxonomy" id="2562237"/>
    <lineage>
        <taxon>Eukaryota</taxon>
        <taxon>Sar</taxon>
        <taxon>Alveolata</taxon>
        <taxon>Dinophyceae</taxon>
        <taxon>Suessiales</taxon>
        <taxon>Symbiodiniaceae</taxon>
        <taxon>Cladocopium</taxon>
    </lineage>
</organism>
<keyword evidence="15" id="KW-1185">Reference proteome</keyword>
<gene>
    <name evidence="13" type="ORF">C1SCF055_LOCUS715</name>
</gene>
<evidence type="ECO:0000259" key="11">
    <source>
        <dbReference type="PROSITE" id="PS50893"/>
    </source>
</evidence>
<evidence type="ECO:0000256" key="9">
    <source>
        <dbReference type="SAM" id="Phobius"/>
    </source>
</evidence>
<dbReference type="SUPFAM" id="SSF52540">
    <property type="entry name" value="P-loop containing nucleoside triphosphate hydrolases"/>
    <property type="match status" value="1"/>
</dbReference>
<name>A0A9P1FEV0_9DINO</name>
<evidence type="ECO:0000256" key="1">
    <source>
        <dbReference type="ARBA" id="ARBA00004141"/>
    </source>
</evidence>
<feature type="transmembrane region" description="Helical" evidence="9">
    <location>
        <begin position="586"/>
        <end position="611"/>
    </location>
</feature>
<feature type="transmembrane region" description="Helical" evidence="9">
    <location>
        <begin position="765"/>
        <end position="788"/>
    </location>
</feature>
<feature type="domain" description="ABC transmembrane type-1" evidence="12">
    <location>
        <begin position="587"/>
        <end position="784"/>
    </location>
</feature>
<feature type="transmembrane region" description="Helical" evidence="9">
    <location>
        <begin position="631"/>
        <end position="649"/>
    </location>
</feature>
<dbReference type="EMBL" id="CAMXCT030000001">
    <property type="protein sequence ID" value="CAL4759437.1"/>
    <property type="molecule type" value="Genomic_DNA"/>
</dbReference>
<dbReference type="GO" id="GO:0015689">
    <property type="term" value="P:molybdate ion transport"/>
    <property type="evidence" value="ECO:0007669"/>
    <property type="project" value="InterPro"/>
</dbReference>
<feature type="domain" description="ABC transporter" evidence="11">
    <location>
        <begin position="790"/>
        <end position="1019"/>
    </location>
</feature>
<dbReference type="Gene3D" id="3.40.50.300">
    <property type="entry name" value="P-loop containing nucleotide triphosphate hydrolases"/>
    <property type="match status" value="1"/>
</dbReference>
<dbReference type="AlphaFoldDB" id="A0A9P1FEV0"/>
<dbReference type="InterPro" id="IPR003593">
    <property type="entry name" value="AAA+_ATPase"/>
</dbReference>
<dbReference type="GO" id="GO:0005524">
    <property type="term" value="F:ATP binding"/>
    <property type="evidence" value="ECO:0007669"/>
    <property type="project" value="UniProtKB-KW"/>
</dbReference>
<evidence type="ECO:0000256" key="7">
    <source>
        <dbReference type="ARBA" id="ARBA00023136"/>
    </source>
</evidence>
<dbReference type="PROSITE" id="PS50928">
    <property type="entry name" value="ABC_TM1"/>
    <property type="match status" value="1"/>
</dbReference>
<dbReference type="InterPro" id="IPR017871">
    <property type="entry name" value="ABC_transporter-like_CS"/>
</dbReference>
<keyword evidence="3 9" id="KW-0812">Transmembrane</keyword>
<reference evidence="13" key="1">
    <citation type="submission" date="2022-10" db="EMBL/GenBank/DDBJ databases">
        <authorList>
            <person name="Chen Y."/>
            <person name="Dougan E. K."/>
            <person name="Chan C."/>
            <person name="Rhodes N."/>
            <person name="Thang M."/>
        </authorList>
    </citation>
    <scope>NUCLEOTIDE SEQUENCE</scope>
</reference>
<comment type="subcellular location">
    <subcellularLocation>
        <location evidence="1">Membrane</location>
        <topology evidence="1">Multi-pass membrane protein</topology>
    </subcellularLocation>
</comment>
<dbReference type="CDD" id="cd13517">
    <property type="entry name" value="PBP2_ModA3_like"/>
    <property type="match status" value="1"/>
</dbReference>
<feature type="transmembrane region" description="Helical" evidence="9">
    <location>
        <begin position="520"/>
        <end position="541"/>
    </location>
</feature>
<keyword evidence="7 9" id="KW-0472">Membrane</keyword>
<feature type="region of interest" description="Disordered" evidence="8">
    <location>
        <begin position="1001"/>
        <end position="1023"/>
    </location>
</feature>
<dbReference type="OrthoDB" id="66620at2759"/>
<dbReference type="InterPro" id="IPR050093">
    <property type="entry name" value="ABC_SmlMolc_Importer"/>
</dbReference>
<reference evidence="14 15" key="2">
    <citation type="submission" date="2024-05" db="EMBL/GenBank/DDBJ databases">
        <authorList>
            <person name="Chen Y."/>
            <person name="Shah S."/>
            <person name="Dougan E. K."/>
            <person name="Thang M."/>
            <person name="Chan C."/>
        </authorList>
    </citation>
    <scope>NUCLEOTIDE SEQUENCE [LARGE SCALE GENOMIC DNA]</scope>
</reference>
<dbReference type="GO" id="GO:0016020">
    <property type="term" value="C:membrane"/>
    <property type="evidence" value="ECO:0007669"/>
    <property type="project" value="UniProtKB-SubCell"/>
</dbReference>
<keyword evidence="10" id="KW-0732">Signal</keyword>
<dbReference type="InterPro" id="IPR005950">
    <property type="entry name" value="ModA"/>
</dbReference>
<dbReference type="InterPro" id="IPR000515">
    <property type="entry name" value="MetI-like"/>
</dbReference>
<proteinExistence type="predicted"/>
<dbReference type="Pfam" id="PF13531">
    <property type="entry name" value="SBP_bac_11"/>
    <property type="match status" value="2"/>
</dbReference>
<keyword evidence="5 14" id="KW-0067">ATP-binding</keyword>
<dbReference type="CDD" id="cd06261">
    <property type="entry name" value="TM_PBP2"/>
    <property type="match status" value="1"/>
</dbReference>
<dbReference type="InterPro" id="IPR035906">
    <property type="entry name" value="MetI-like_sf"/>
</dbReference>
<keyword evidence="6 9" id="KW-1133">Transmembrane helix</keyword>
<dbReference type="Gene3D" id="3.40.190.10">
    <property type="entry name" value="Periplasmic binding protein-like II"/>
    <property type="match status" value="4"/>
</dbReference>
<dbReference type="PANTHER" id="PTHR42781">
    <property type="entry name" value="SPERMIDINE/PUTRESCINE IMPORT ATP-BINDING PROTEIN POTA"/>
    <property type="match status" value="1"/>
</dbReference>
<evidence type="ECO:0000313" key="14">
    <source>
        <dbReference type="EMBL" id="CAL4759437.1"/>
    </source>
</evidence>
<dbReference type="EMBL" id="CAMXCT010000001">
    <property type="protein sequence ID" value="CAI3972125.1"/>
    <property type="molecule type" value="Genomic_DNA"/>
</dbReference>
<evidence type="ECO:0000256" key="3">
    <source>
        <dbReference type="ARBA" id="ARBA00022692"/>
    </source>
</evidence>
<evidence type="ECO:0000256" key="10">
    <source>
        <dbReference type="SAM" id="SignalP"/>
    </source>
</evidence>
<accession>A0A9P1FEV0</accession>
<dbReference type="Pfam" id="PF00005">
    <property type="entry name" value="ABC_tran"/>
    <property type="match status" value="1"/>
</dbReference>
<dbReference type="GO" id="GO:0055085">
    <property type="term" value="P:transmembrane transport"/>
    <property type="evidence" value="ECO:0007669"/>
    <property type="project" value="InterPro"/>
</dbReference>
<dbReference type="Proteomes" id="UP001152797">
    <property type="component" value="Unassembled WGS sequence"/>
</dbReference>
<dbReference type="NCBIfam" id="TIGR01256">
    <property type="entry name" value="modA"/>
    <property type="match status" value="1"/>
</dbReference>
<dbReference type="SUPFAM" id="SSF53850">
    <property type="entry name" value="Periplasmic binding protein-like II"/>
    <property type="match status" value="2"/>
</dbReference>
<dbReference type="PROSITE" id="PS50893">
    <property type="entry name" value="ABC_TRANSPORTER_2"/>
    <property type="match status" value="1"/>
</dbReference>